<dbReference type="EMBL" id="JAPCHY010000011">
    <property type="protein sequence ID" value="MCW4473481.1"/>
    <property type="molecule type" value="Genomic_DNA"/>
</dbReference>
<proteinExistence type="predicted"/>
<dbReference type="InterPro" id="IPR017850">
    <property type="entry name" value="Alkaline_phosphatase_core_sf"/>
</dbReference>
<keyword evidence="1" id="KW-0732">Signal</keyword>
<accession>A0ABT3JYD0</accession>
<name>A0ABT3JYD0_9XANT</name>
<comment type="caution">
    <text evidence="2">The sequence shown here is derived from an EMBL/GenBank/DDBJ whole genome shotgun (WGS) entry which is preliminary data.</text>
</comment>
<dbReference type="SUPFAM" id="SSF53649">
    <property type="entry name" value="Alkaline phosphatase-like"/>
    <property type="match status" value="1"/>
</dbReference>
<evidence type="ECO:0000256" key="1">
    <source>
        <dbReference type="SAM" id="SignalP"/>
    </source>
</evidence>
<protein>
    <submittedName>
        <fullName evidence="2">Ectonucleotide pyrophosphatase/phosphodiesterase</fullName>
    </submittedName>
</protein>
<dbReference type="Pfam" id="PF01663">
    <property type="entry name" value="Phosphodiest"/>
    <property type="match status" value="1"/>
</dbReference>
<sequence length="436" mass="46477">MKAAFALAVALAAVAAQAAPMVLISIDGLRPDDLYATADDAVALPNLRALVREGSHARRVRGVMPTLTYPSHATLITGASPARHGIGSNLTFDPEFKNQLGWYWYAADFQVETLWQAARRGGRTTANVHWPVSVGAPVDANLPQIWRTGMPDDRKLLAALATPGLLPALESELGEYPDGIDESVEGDERRARFAARLFQTRRPGFMTVYFAGLDHEEHRHGAGSPQAREALTRLDRAVGELVAVLRQSDPDTVVALVSDHGFAPLHKDVNLIGAFVQAGLIRMDGQGKVEDWKASIWPSAGSVAVVLRDPGDAATRAAVDGLLAGIAADPANGVEQVLDAAGIARLGGAPADHLLLFKPGYQMGRDPAAPMLADSSYRGMHGYSPEQADMDAIFVVAGKGVPQRELGRIDMRDVAPTLARLMGVQLPQAEGRALLP</sequence>
<dbReference type="Gene3D" id="3.40.720.10">
    <property type="entry name" value="Alkaline Phosphatase, subunit A"/>
    <property type="match status" value="1"/>
</dbReference>
<evidence type="ECO:0000313" key="2">
    <source>
        <dbReference type="EMBL" id="MCW4473481.1"/>
    </source>
</evidence>
<dbReference type="PANTHER" id="PTHR10151:SF120">
    <property type="entry name" value="BIS(5'-ADENOSYL)-TRIPHOSPHATASE"/>
    <property type="match status" value="1"/>
</dbReference>
<dbReference type="InterPro" id="IPR002591">
    <property type="entry name" value="Phosphodiest/P_Trfase"/>
</dbReference>
<dbReference type="CDD" id="cd16018">
    <property type="entry name" value="Enpp"/>
    <property type="match status" value="1"/>
</dbReference>
<feature type="chain" id="PRO_5046311897" evidence="1">
    <location>
        <begin position="19"/>
        <end position="436"/>
    </location>
</feature>
<dbReference type="PANTHER" id="PTHR10151">
    <property type="entry name" value="ECTONUCLEOTIDE PYROPHOSPHATASE/PHOSPHODIESTERASE"/>
    <property type="match status" value="1"/>
</dbReference>
<dbReference type="Proteomes" id="UP001209922">
    <property type="component" value="Unassembled WGS sequence"/>
</dbReference>
<gene>
    <name evidence="2" type="ORF">OK345_13325</name>
</gene>
<reference evidence="2 3" key="1">
    <citation type="submission" date="2022-10" db="EMBL/GenBank/DDBJ databases">
        <title>Xanthomonas sp. H13-6.</title>
        <authorList>
            <person name="Liu X."/>
            <person name="Deng Z."/>
            <person name="Jiang Y."/>
            <person name="Yu T."/>
            <person name="Ai J."/>
        </authorList>
    </citation>
    <scope>NUCLEOTIDE SEQUENCE [LARGE SCALE GENOMIC DNA]</scope>
    <source>
        <strain evidence="2 3">H13-6</strain>
    </source>
</reference>
<dbReference type="RefSeq" id="WP_265128465.1">
    <property type="nucleotide sequence ID" value="NZ_JAPCHY010000011.1"/>
</dbReference>
<organism evidence="2 3">
    <name type="scientific">Xanthomonas chitinilytica</name>
    <dbReference type="NCBI Taxonomy" id="2989819"/>
    <lineage>
        <taxon>Bacteria</taxon>
        <taxon>Pseudomonadati</taxon>
        <taxon>Pseudomonadota</taxon>
        <taxon>Gammaproteobacteria</taxon>
        <taxon>Lysobacterales</taxon>
        <taxon>Lysobacteraceae</taxon>
        <taxon>Xanthomonas</taxon>
    </lineage>
</organism>
<feature type="signal peptide" evidence="1">
    <location>
        <begin position="1"/>
        <end position="18"/>
    </location>
</feature>
<evidence type="ECO:0000313" key="3">
    <source>
        <dbReference type="Proteomes" id="UP001209922"/>
    </source>
</evidence>
<keyword evidence="3" id="KW-1185">Reference proteome</keyword>